<comment type="caution">
    <text evidence="1">The sequence shown here is derived from an EMBL/GenBank/DDBJ whole genome shotgun (WGS) entry which is preliminary data.</text>
</comment>
<gene>
    <name evidence="1" type="ORF">FA95DRAFT_401193</name>
</gene>
<organism evidence="1 2">
    <name type="scientific">Auriscalpium vulgare</name>
    <dbReference type="NCBI Taxonomy" id="40419"/>
    <lineage>
        <taxon>Eukaryota</taxon>
        <taxon>Fungi</taxon>
        <taxon>Dikarya</taxon>
        <taxon>Basidiomycota</taxon>
        <taxon>Agaricomycotina</taxon>
        <taxon>Agaricomycetes</taxon>
        <taxon>Russulales</taxon>
        <taxon>Auriscalpiaceae</taxon>
        <taxon>Auriscalpium</taxon>
    </lineage>
</organism>
<proteinExistence type="predicted"/>
<name>A0ACB8RHF1_9AGAM</name>
<dbReference type="Proteomes" id="UP000814033">
    <property type="component" value="Unassembled WGS sequence"/>
</dbReference>
<accession>A0ACB8RHF1</accession>
<evidence type="ECO:0000313" key="1">
    <source>
        <dbReference type="EMBL" id="KAI0043445.1"/>
    </source>
</evidence>
<dbReference type="EMBL" id="MU276018">
    <property type="protein sequence ID" value="KAI0043445.1"/>
    <property type="molecule type" value="Genomic_DNA"/>
</dbReference>
<sequence length="162" mass="17331">MSDAPPLNTPADDADRIRMKRLARLQGAPASSPASPAQSSSAPPPAPSPAKKKPIPTPTPRAAPAPTPSPLPPRKKAAAPPPAPFAYPEWENAVLTEVFQVTLDPEVALRPDNQAVWLKSYIEDEGTDDLRLYADRLDGVVIARLDLDIASELCVLICICRV</sequence>
<evidence type="ECO:0000313" key="2">
    <source>
        <dbReference type="Proteomes" id="UP000814033"/>
    </source>
</evidence>
<reference evidence="1" key="1">
    <citation type="submission" date="2021-02" db="EMBL/GenBank/DDBJ databases">
        <authorList>
            <consortium name="DOE Joint Genome Institute"/>
            <person name="Ahrendt S."/>
            <person name="Looney B.P."/>
            <person name="Miyauchi S."/>
            <person name="Morin E."/>
            <person name="Drula E."/>
            <person name="Courty P.E."/>
            <person name="Chicoki N."/>
            <person name="Fauchery L."/>
            <person name="Kohler A."/>
            <person name="Kuo A."/>
            <person name="Labutti K."/>
            <person name="Pangilinan J."/>
            <person name="Lipzen A."/>
            <person name="Riley R."/>
            <person name="Andreopoulos W."/>
            <person name="He G."/>
            <person name="Johnson J."/>
            <person name="Barry K.W."/>
            <person name="Grigoriev I.V."/>
            <person name="Nagy L."/>
            <person name="Hibbett D."/>
            <person name="Henrissat B."/>
            <person name="Matheny P.B."/>
            <person name="Labbe J."/>
            <person name="Martin F."/>
        </authorList>
    </citation>
    <scope>NUCLEOTIDE SEQUENCE</scope>
    <source>
        <strain evidence="1">FP105234-sp</strain>
    </source>
</reference>
<protein>
    <submittedName>
        <fullName evidence="1">Uncharacterized protein</fullName>
    </submittedName>
</protein>
<reference evidence="1" key="2">
    <citation type="journal article" date="2022" name="New Phytol.">
        <title>Evolutionary transition to the ectomycorrhizal habit in the genomes of a hyperdiverse lineage of mushroom-forming fungi.</title>
        <authorList>
            <person name="Looney B."/>
            <person name="Miyauchi S."/>
            <person name="Morin E."/>
            <person name="Drula E."/>
            <person name="Courty P.E."/>
            <person name="Kohler A."/>
            <person name="Kuo A."/>
            <person name="LaButti K."/>
            <person name="Pangilinan J."/>
            <person name="Lipzen A."/>
            <person name="Riley R."/>
            <person name="Andreopoulos W."/>
            <person name="He G."/>
            <person name="Johnson J."/>
            <person name="Nolan M."/>
            <person name="Tritt A."/>
            <person name="Barry K.W."/>
            <person name="Grigoriev I.V."/>
            <person name="Nagy L.G."/>
            <person name="Hibbett D."/>
            <person name="Henrissat B."/>
            <person name="Matheny P.B."/>
            <person name="Labbe J."/>
            <person name="Martin F.M."/>
        </authorList>
    </citation>
    <scope>NUCLEOTIDE SEQUENCE</scope>
    <source>
        <strain evidence="1">FP105234-sp</strain>
    </source>
</reference>
<keyword evidence="2" id="KW-1185">Reference proteome</keyword>